<feature type="binding site" evidence="6">
    <location>
        <position position="138"/>
    </location>
    <ligand>
        <name>[4Fe-4S] cluster</name>
        <dbReference type="ChEBI" id="CHEBI:49883"/>
        <label>3</label>
    </ligand>
</feature>
<evidence type="ECO:0000313" key="8">
    <source>
        <dbReference type="EMBL" id="PSL18274.1"/>
    </source>
</evidence>
<dbReference type="PROSITE" id="PS00198">
    <property type="entry name" value="4FE4S_FER_1"/>
    <property type="match status" value="1"/>
</dbReference>
<dbReference type="NCBIfam" id="TIGR00402">
    <property type="entry name" value="napF"/>
    <property type="match status" value="1"/>
</dbReference>
<feature type="binding site" evidence="6">
    <location>
        <position position="148"/>
    </location>
    <ligand>
        <name>[4Fe-4S] cluster</name>
        <dbReference type="ChEBI" id="CHEBI:49883"/>
        <label>3</label>
    </ligand>
</feature>
<feature type="domain" description="4Fe-4S ferredoxin-type" evidence="7">
    <location>
        <begin position="57"/>
        <end position="88"/>
    </location>
</feature>
<comment type="cofactor">
    <cofactor evidence="6">
        <name>[4Fe-4S] cluster</name>
        <dbReference type="ChEBI" id="CHEBI:49883"/>
    </cofactor>
</comment>
<evidence type="ECO:0000313" key="9">
    <source>
        <dbReference type="Proteomes" id="UP000240418"/>
    </source>
</evidence>
<dbReference type="InterPro" id="IPR017896">
    <property type="entry name" value="4Fe4S_Fe-S-bd"/>
</dbReference>
<dbReference type="EMBL" id="PYGJ01000011">
    <property type="protein sequence ID" value="PSL18274.1"/>
    <property type="molecule type" value="Genomic_DNA"/>
</dbReference>
<keyword evidence="3 6" id="KW-0677">Repeat</keyword>
<keyword evidence="4 6" id="KW-0408">Iron</keyword>
<feature type="binding site" evidence="6">
    <location>
        <position position="71"/>
    </location>
    <ligand>
        <name>[4Fe-4S] cluster</name>
        <dbReference type="ChEBI" id="CHEBI:49883"/>
        <label>2</label>
    </ligand>
</feature>
<accession>A0A2P8F981</accession>
<dbReference type="AlphaFoldDB" id="A0A2P8F981"/>
<sequence>MTHQPERRSFLRGQFRHKTVMRPPGAVPADAFPEACSACGDCLAACPESILLKDEDGFPKVDLSLGACTFCGDCASACETGALLPTTVWDWRAKPTAECLSLQGVTCRTCEDHCDAQSIRFRLATGGRSEPRMDPDTCTGCGACLTACPTNAITFFQHQPSEETPC</sequence>
<reference evidence="8 9" key="1">
    <citation type="submission" date="2018-03" db="EMBL/GenBank/DDBJ databases">
        <title>Genomic Encyclopedia of Archaeal and Bacterial Type Strains, Phase II (KMG-II): from individual species to whole genera.</title>
        <authorList>
            <person name="Goeker M."/>
        </authorList>
    </citation>
    <scope>NUCLEOTIDE SEQUENCE [LARGE SCALE GENOMIC DNA]</scope>
    <source>
        <strain evidence="8 9">DSM 100673</strain>
    </source>
</reference>
<feature type="binding site" evidence="6">
    <location>
        <position position="36"/>
    </location>
    <ligand>
        <name>[4Fe-4S] cluster</name>
        <dbReference type="ChEBI" id="CHEBI:49883"/>
        <label>1</label>
    </ligand>
</feature>
<proteinExistence type="inferred from homology"/>
<feature type="binding site" evidence="6">
    <location>
        <position position="42"/>
    </location>
    <ligand>
        <name>[4Fe-4S] cluster</name>
        <dbReference type="ChEBI" id="CHEBI:49883"/>
        <label>1</label>
    </ligand>
</feature>
<evidence type="ECO:0000256" key="3">
    <source>
        <dbReference type="ARBA" id="ARBA00022737"/>
    </source>
</evidence>
<keyword evidence="1 6" id="KW-0004">4Fe-4S</keyword>
<dbReference type="CDD" id="cd10564">
    <property type="entry name" value="NapF_like"/>
    <property type="match status" value="1"/>
</dbReference>
<feature type="binding site" evidence="6">
    <location>
        <position position="78"/>
    </location>
    <ligand>
        <name>[4Fe-4S] cluster</name>
        <dbReference type="ChEBI" id="CHEBI:49883"/>
        <label>2</label>
    </ligand>
</feature>
<dbReference type="GO" id="GO:0005737">
    <property type="term" value="C:cytoplasm"/>
    <property type="evidence" value="ECO:0007669"/>
    <property type="project" value="UniProtKB-SubCell"/>
</dbReference>
<dbReference type="InterPro" id="IPR017900">
    <property type="entry name" value="4Fe4S_Fe_S_CS"/>
</dbReference>
<comment type="subunit">
    <text evidence="6">Interacts with the cytoplasmic NapA precursor.</text>
</comment>
<comment type="function">
    <text evidence="6">Could be involved in the maturation of NapA, the catalytic subunit of the periplasmic nitrate reductase, before its export into the periplasm.</text>
</comment>
<evidence type="ECO:0000256" key="4">
    <source>
        <dbReference type="ARBA" id="ARBA00023004"/>
    </source>
</evidence>
<dbReference type="InterPro" id="IPR050157">
    <property type="entry name" value="PSI_iron-sulfur_center"/>
</dbReference>
<comment type="similarity">
    <text evidence="6">Belongs to the NapF family.</text>
</comment>
<dbReference type="PANTHER" id="PTHR24960:SF79">
    <property type="entry name" value="PHOTOSYSTEM I IRON-SULFUR CENTER"/>
    <property type="match status" value="1"/>
</dbReference>
<evidence type="ECO:0000256" key="1">
    <source>
        <dbReference type="ARBA" id="ARBA00022485"/>
    </source>
</evidence>
<dbReference type="Proteomes" id="UP000240418">
    <property type="component" value="Unassembled WGS sequence"/>
</dbReference>
<name>A0A2P8F981_9RHOB</name>
<feature type="binding site" evidence="6">
    <location>
        <position position="68"/>
    </location>
    <ligand>
        <name>[4Fe-4S] cluster</name>
        <dbReference type="ChEBI" id="CHEBI:49883"/>
        <label>2</label>
    </ligand>
</feature>
<keyword evidence="9" id="KW-1185">Reference proteome</keyword>
<dbReference type="GO" id="GO:0051539">
    <property type="term" value="F:4 iron, 4 sulfur cluster binding"/>
    <property type="evidence" value="ECO:0007669"/>
    <property type="project" value="UniProtKB-UniRule"/>
</dbReference>
<comment type="subcellular location">
    <subcellularLocation>
        <location evidence="6">Cytoplasm</location>
    </subcellularLocation>
</comment>
<dbReference type="OrthoDB" id="9800445at2"/>
<dbReference type="InterPro" id="IPR004496">
    <property type="entry name" value="NapF"/>
</dbReference>
<dbReference type="RefSeq" id="WP_106609300.1">
    <property type="nucleotide sequence ID" value="NZ_PYGJ01000011.1"/>
</dbReference>
<dbReference type="SUPFAM" id="SSF54862">
    <property type="entry name" value="4Fe-4S ferredoxins"/>
    <property type="match status" value="1"/>
</dbReference>
<evidence type="ECO:0000259" key="7">
    <source>
        <dbReference type="PROSITE" id="PS51379"/>
    </source>
</evidence>
<protein>
    <recommendedName>
        <fullName evidence="6">Ferredoxin-type protein NapF</fullName>
    </recommendedName>
</protein>
<feature type="domain" description="4Fe-4S ferredoxin-type" evidence="7">
    <location>
        <begin position="129"/>
        <end position="158"/>
    </location>
</feature>
<evidence type="ECO:0000256" key="2">
    <source>
        <dbReference type="ARBA" id="ARBA00022723"/>
    </source>
</evidence>
<keyword evidence="6" id="KW-0963">Cytoplasm</keyword>
<gene>
    <name evidence="6" type="primary">napF</name>
    <name evidence="8" type="ORF">CLV88_11118</name>
</gene>
<feature type="domain" description="4Fe-4S ferredoxin-type" evidence="7">
    <location>
        <begin position="25"/>
        <end position="56"/>
    </location>
</feature>
<dbReference type="PANTHER" id="PTHR24960">
    <property type="entry name" value="PHOTOSYSTEM I IRON-SULFUR CENTER-RELATED"/>
    <property type="match status" value="1"/>
</dbReference>
<comment type="caution">
    <text evidence="8">The sequence shown here is derived from an EMBL/GenBank/DDBJ whole genome shotgun (WGS) entry which is preliminary data.</text>
</comment>
<keyword evidence="2 6" id="KW-0479">Metal-binding</keyword>
<dbReference type="PROSITE" id="PS51379">
    <property type="entry name" value="4FE4S_FER_2"/>
    <property type="match status" value="3"/>
</dbReference>
<feature type="binding site" evidence="6">
    <location>
        <position position="141"/>
    </location>
    <ligand>
        <name>[4Fe-4S] cluster</name>
        <dbReference type="ChEBI" id="CHEBI:49883"/>
        <label>3</label>
    </ligand>
</feature>
<feature type="binding site" evidence="6">
    <location>
        <position position="74"/>
    </location>
    <ligand>
        <name>[4Fe-4S] cluster</name>
        <dbReference type="ChEBI" id="CHEBI:49883"/>
        <label>2</label>
    </ligand>
</feature>
<feature type="binding site" evidence="6">
    <location>
        <position position="39"/>
    </location>
    <ligand>
        <name>[4Fe-4S] cluster</name>
        <dbReference type="ChEBI" id="CHEBI:49883"/>
        <label>1</label>
    </ligand>
</feature>
<feature type="binding site" evidence="6">
    <location>
        <position position="46"/>
    </location>
    <ligand>
        <name>[4Fe-4S] cluster</name>
        <dbReference type="ChEBI" id="CHEBI:49883"/>
        <label>1</label>
    </ligand>
</feature>
<dbReference type="HAMAP" id="MF_02201">
    <property type="entry name" value="NapF"/>
    <property type="match status" value="1"/>
</dbReference>
<dbReference type="Pfam" id="PF12838">
    <property type="entry name" value="Fer4_7"/>
    <property type="match status" value="2"/>
</dbReference>
<feature type="binding site" evidence="6">
    <location>
        <position position="144"/>
    </location>
    <ligand>
        <name>[4Fe-4S] cluster</name>
        <dbReference type="ChEBI" id="CHEBI:49883"/>
        <label>3</label>
    </ligand>
</feature>
<evidence type="ECO:0000256" key="5">
    <source>
        <dbReference type="ARBA" id="ARBA00023014"/>
    </source>
</evidence>
<keyword evidence="5 6" id="KW-0411">Iron-sulfur</keyword>
<dbReference type="GO" id="GO:0046872">
    <property type="term" value="F:metal ion binding"/>
    <property type="evidence" value="ECO:0007669"/>
    <property type="project" value="UniProtKB-KW"/>
</dbReference>
<organism evidence="8 9">
    <name type="scientific">Shimia abyssi</name>
    <dbReference type="NCBI Taxonomy" id="1662395"/>
    <lineage>
        <taxon>Bacteria</taxon>
        <taxon>Pseudomonadati</taxon>
        <taxon>Pseudomonadota</taxon>
        <taxon>Alphaproteobacteria</taxon>
        <taxon>Rhodobacterales</taxon>
        <taxon>Roseobacteraceae</taxon>
    </lineage>
</organism>
<dbReference type="Gene3D" id="3.30.70.20">
    <property type="match status" value="2"/>
</dbReference>
<evidence type="ECO:0000256" key="6">
    <source>
        <dbReference type="HAMAP-Rule" id="MF_02201"/>
    </source>
</evidence>